<protein>
    <submittedName>
        <fullName evidence="3">Uncharacterized protein</fullName>
    </submittedName>
</protein>
<reference evidence="3" key="1">
    <citation type="journal article" date="2015" name="PLoS ONE">
        <title>Comprehensive Evaluation of Toxoplasma gondii VEG and Neospora caninum LIV Genomes with Tachyzoite Stage Transcriptome and Proteome Defines Novel Transcript Features.</title>
        <authorList>
            <person name="Ramaprasad A."/>
            <person name="Mourier T."/>
            <person name="Naeem R."/>
            <person name="Malas T.B."/>
            <person name="Moussa E."/>
            <person name="Panigrahi A."/>
            <person name="Vermont S.J."/>
            <person name="Otto T.D."/>
            <person name="Wastling J."/>
            <person name="Pain A."/>
        </authorList>
    </citation>
    <scope>NUCLEOTIDE SEQUENCE</scope>
    <source>
        <strain evidence="3">Liverpool</strain>
    </source>
</reference>
<proteinExistence type="predicted"/>
<dbReference type="AlphaFoldDB" id="A0A0F7ULY8"/>
<evidence type="ECO:0000256" key="2">
    <source>
        <dbReference type="SAM" id="MobiDB-lite"/>
    </source>
</evidence>
<feature type="coiled-coil region" evidence="1">
    <location>
        <begin position="172"/>
        <end position="216"/>
    </location>
</feature>
<feature type="compositionally biased region" description="Polar residues" evidence="2">
    <location>
        <begin position="132"/>
        <end position="144"/>
    </location>
</feature>
<dbReference type="EMBL" id="LN714487">
    <property type="protein sequence ID" value="CEL71154.1"/>
    <property type="molecule type" value="Genomic_DNA"/>
</dbReference>
<keyword evidence="1" id="KW-0175">Coiled coil</keyword>
<feature type="region of interest" description="Disordered" evidence="2">
    <location>
        <begin position="125"/>
        <end position="148"/>
    </location>
</feature>
<evidence type="ECO:0000313" key="3">
    <source>
        <dbReference type="EMBL" id="CEL71154.1"/>
    </source>
</evidence>
<evidence type="ECO:0000256" key="1">
    <source>
        <dbReference type="SAM" id="Coils"/>
    </source>
</evidence>
<dbReference type="PANTHER" id="PTHR40515">
    <property type="entry name" value="CILIA- AND FLAGELLA-ASSOCIATED PROTEIN 157"/>
    <property type="match status" value="1"/>
</dbReference>
<gene>
    <name evidence="3" type="ORF">BN1204_068180</name>
</gene>
<organism evidence="3">
    <name type="scientific">Neospora caninum (strain Liverpool)</name>
    <dbReference type="NCBI Taxonomy" id="572307"/>
    <lineage>
        <taxon>Eukaryota</taxon>
        <taxon>Sar</taxon>
        <taxon>Alveolata</taxon>
        <taxon>Apicomplexa</taxon>
        <taxon>Conoidasida</taxon>
        <taxon>Coccidia</taxon>
        <taxon>Eucoccidiorida</taxon>
        <taxon>Eimeriorina</taxon>
        <taxon>Sarcocystidae</taxon>
        <taxon>Neospora</taxon>
    </lineage>
</organism>
<sequence>MQAIRQLHGSILHNLSRVQQSTAKLISEQEDQYQRQFRIYLQEVLEESARATQQQKPPIEISTLHRILLRDVQAAQEFARDSDELNQAMQKENKRLKLELSCEQEHAAALAKELVLTRRRLEQERRQASLQKDSTPLAGNSLQPTGGRRGIRERTERLRISDMQQNKIFEREVRLREENQRYQRIIEAQRKELHQLRDAQTKAAAMRNELVSFLQQAINDVMAKIAGLRRLSASEPHKKLLGVHHVGDLTMVDREEVLKKLLTQQRVVRLLQDIVAANEPGTGHLDLSWLADA</sequence>
<name>A0A0F7ULY8_NEOCL</name>
<dbReference type="PANTHER" id="PTHR40515:SF1">
    <property type="entry name" value="CILIA- AND FLAGELLA-ASSOCIATED PROTEIN 157"/>
    <property type="match status" value="1"/>
</dbReference>
<accession>A0A0F7ULY8</accession>